<keyword evidence="3" id="KW-1185">Reference proteome</keyword>
<dbReference type="Proteomes" id="UP000824496">
    <property type="component" value="Chromosome"/>
</dbReference>
<reference evidence="2 3" key="1">
    <citation type="submission" date="2021-08" db="EMBL/GenBank/DDBJ databases">
        <title>Whole genome sequence of novel Actinomyces species strain MAS-1.</title>
        <authorList>
            <person name="Saito M."/>
            <person name="Kuwahara N."/>
            <person name="Takizawa T."/>
            <person name="Gotouda H."/>
            <person name="Ochiai T."/>
        </authorList>
    </citation>
    <scope>NUCLEOTIDE SEQUENCE [LARGE SCALE GENOMIC DNA]</scope>
    <source>
        <strain evidence="2 3">MAS-1</strain>
    </source>
</reference>
<evidence type="ECO:0000313" key="3">
    <source>
        <dbReference type="Proteomes" id="UP000824496"/>
    </source>
</evidence>
<feature type="transmembrane region" description="Helical" evidence="1">
    <location>
        <begin position="330"/>
        <end position="350"/>
    </location>
</feature>
<organism evidence="2 3">
    <name type="scientific">Actinomyces capricornis</name>
    <dbReference type="NCBI Taxonomy" id="2755559"/>
    <lineage>
        <taxon>Bacteria</taxon>
        <taxon>Bacillati</taxon>
        <taxon>Actinomycetota</taxon>
        <taxon>Actinomycetes</taxon>
        <taxon>Actinomycetales</taxon>
        <taxon>Actinomycetaceae</taxon>
        <taxon>Actinomyces</taxon>
    </lineage>
</organism>
<feature type="transmembrane region" description="Helical" evidence="1">
    <location>
        <begin position="60"/>
        <end position="88"/>
    </location>
</feature>
<evidence type="ECO:0000313" key="2">
    <source>
        <dbReference type="EMBL" id="BDA63697.1"/>
    </source>
</evidence>
<protein>
    <submittedName>
        <fullName evidence="2">Uncharacterized protein</fullName>
    </submittedName>
</protein>
<name>A0ABM7U8H7_9ACTO</name>
<feature type="transmembrane region" description="Helical" evidence="1">
    <location>
        <begin position="302"/>
        <end position="318"/>
    </location>
</feature>
<feature type="transmembrane region" description="Helical" evidence="1">
    <location>
        <begin position="414"/>
        <end position="435"/>
    </location>
</feature>
<feature type="transmembrane region" description="Helical" evidence="1">
    <location>
        <begin position="384"/>
        <end position="402"/>
    </location>
</feature>
<evidence type="ECO:0000256" key="1">
    <source>
        <dbReference type="SAM" id="Phobius"/>
    </source>
</evidence>
<feature type="transmembrane region" description="Helical" evidence="1">
    <location>
        <begin position="504"/>
        <end position="522"/>
    </location>
</feature>
<feature type="transmembrane region" description="Helical" evidence="1">
    <location>
        <begin position="109"/>
        <end position="129"/>
    </location>
</feature>
<proteinExistence type="predicted"/>
<feature type="transmembrane region" description="Helical" evidence="1">
    <location>
        <begin position="447"/>
        <end position="465"/>
    </location>
</feature>
<feature type="transmembrane region" description="Helical" evidence="1">
    <location>
        <begin position="195"/>
        <end position="214"/>
    </location>
</feature>
<dbReference type="RefSeq" id="WP_223910766.1">
    <property type="nucleotide sequence ID" value="NZ_AP025017.1"/>
</dbReference>
<gene>
    <name evidence="2" type="ORF">MANAM107_05310</name>
</gene>
<keyword evidence="1" id="KW-0472">Membrane</keyword>
<keyword evidence="1" id="KW-1133">Transmembrane helix</keyword>
<dbReference type="InterPro" id="IPR046671">
    <property type="entry name" value="DUF6541"/>
</dbReference>
<feature type="transmembrane region" description="Helical" evidence="1">
    <location>
        <begin position="226"/>
        <end position="243"/>
    </location>
</feature>
<dbReference type="Pfam" id="PF20176">
    <property type="entry name" value="DUF6541"/>
    <property type="match status" value="1"/>
</dbReference>
<feature type="transmembrane region" description="Helical" evidence="1">
    <location>
        <begin position="249"/>
        <end position="267"/>
    </location>
</feature>
<sequence>MTNAPALVLAATAALILTPGWLLARAWGARGTTALGAAPALSLAILGPATLLAQRSSQRWAPAILLTGWPMVLLVSGIVTGLVCTWLGRRAAAGRGEGLDRPAMGRRDALEFAGALVLAVVLTAIPVAVGTNGWDSPAQASDGVFHLSATAFVRLTGDASFLGGLAPMYDGMSVYYPTGWHALASLLPGDVVTGANAMVAVLGALVWPLSMAALLREVLRDTGRSLAVGGALAGSVIAPLLMLTSVWPYGLSVVVLPGALALLVRAVRRGSVGAVRRGSAWMLAGLGALGVVMAHGTGVFNLVVLGLPVVIMGGLPAVRRIWVRGGLARAALVLALAGCLAVVVGGAWFMRRSLISVFSFQRGSATIWETLFAVVVDHPLLATFFPWIPGNIVVLVLAVLGAGAWKRVPQVRAWAVGAGASLLLLLLATGPAWPLRLLAGPWYTQRARIMPLLTVAMLVLAAIGIQEATRRWGTRGAGGQDDDDKARRLPAAMRPLLVRARRDVPVAILLASLLLAPAWRWGLREDLLAAIHDPDSVSYGAMLSDGELELIRRAPQVLPEDAVVLGDPSNGSPYLWSVSGVRVIYPSRPGPVSEELTWLGNNANRIETEPRVCEILRRHGAAYYYSDDAPADGVVGGARKPLWGQALAEVPRSALEPIDSQGTAVLWRITACT</sequence>
<accession>A0ABM7U8H7</accession>
<keyword evidence="1" id="KW-0812">Transmembrane</keyword>
<feature type="transmembrane region" description="Helical" evidence="1">
    <location>
        <begin position="279"/>
        <end position="296"/>
    </location>
</feature>
<dbReference type="EMBL" id="AP025017">
    <property type="protein sequence ID" value="BDA63697.1"/>
    <property type="molecule type" value="Genomic_DNA"/>
</dbReference>